<evidence type="ECO:0000256" key="3">
    <source>
        <dbReference type="SAM" id="MobiDB-lite"/>
    </source>
</evidence>
<evidence type="ECO:0000259" key="4">
    <source>
        <dbReference type="PROSITE" id="PS50106"/>
    </source>
</evidence>
<dbReference type="SUPFAM" id="SSF50156">
    <property type="entry name" value="PDZ domain-like"/>
    <property type="match status" value="1"/>
</dbReference>
<dbReference type="Gene3D" id="6.10.140.1710">
    <property type="match status" value="1"/>
</dbReference>
<dbReference type="Proteomes" id="UP001360953">
    <property type="component" value="Unassembled WGS sequence"/>
</dbReference>
<accession>A0ABR1M522</accession>
<sequence length="227" mass="23870">MGLPMDDIHTPAVASTNGASNGLSTQDLSLGDLIAEKQRVEGELSALSSVLDSHGVNMRTSLTTFDGYPRDDIDVAQVRITRARIIHLQNDLKALMDKIEIGLHAHHAASREAAAAQGAAGTSTAARADQDAALQAPFAKVNSVVPGSPADAAGLKAGDKIVKFGSANWMNHEKLSKVAEAVSQSEGRPLTLQVSREGATPETMSLQLTPRRNWGGRGLLGCHLLPL</sequence>
<dbReference type="PANTHER" id="PTHR12651">
    <property type="entry name" value="26S PROTEASOME NON-ATPASE REGULATORY SUBUNIT 9"/>
    <property type="match status" value="1"/>
</dbReference>
<comment type="similarity">
    <text evidence="1">Belongs to the proteasome subunit p27 family.</text>
</comment>
<protein>
    <submittedName>
        <fullName evidence="5">26S proteasome non-ATPase regulatory subunit 9</fullName>
    </submittedName>
</protein>
<reference evidence="5 6" key="1">
    <citation type="submission" date="2024-04" db="EMBL/GenBank/DDBJ databases">
        <title>Phyllosticta paracitricarpa is synonymous to the EU quarantine fungus P. citricarpa based on phylogenomic analyses.</title>
        <authorList>
            <consortium name="Lawrence Berkeley National Laboratory"/>
            <person name="Van ingen-buijs V.A."/>
            <person name="Van westerhoven A.C."/>
            <person name="Haridas S."/>
            <person name="Skiadas P."/>
            <person name="Martin F."/>
            <person name="Groenewald J.Z."/>
            <person name="Crous P.W."/>
            <person name="Seidl M.F."/>
        </authorList>
    </citation>
    <scope>NUCLEOTIDE SEQUENCE [LARGE SCALE GENOMIC DNA]</scope>
    <source>
        <strain evidence="5 6">CPC 17464</strain>
    </source>
</reference>
<evidence type="ECO:0000256" key="2">
    <source>
        <dbReference type="ARBA" id="ARBA00023186"/>
    </source>
</evidence>
<proteinExistence type="inferred from homology"/>
<dbReference type="RefSeq" id="XP_066658147.1">
    <property type="nucleotide sequence ID" value="XM_066799598.1"/>
</dbReference>
<dbReference type="PROSITE" id="PS50106">
    <property type="entry name" value="PDZ"/>
    <property type="match status" value="1"/>
</dbReference>
<dbReference type="InterPro" id="IPR036034">
    <property type="entry name" value="PDZ_sf"/>
</dbReference>
<keyword evidence="5" id="KW-0647">Proteasome</keyword>
<dbReference type="PANTHER" id="PTHR12651:SF1">
    <property type="entry name" value="26S PROTEASOME NON-ATPASE REGULATORY SUBUNIT 9"/>
    <property type="match status" value="1"/>
</dbReference>
<evidence type="ECO:0000313" key="5">
    <source>
        <dbReference type="EMBL" id="KAK7541216.1"/>
    </source>
</evidence>
<organism evidence="5 6">
    <name type="scientific">Phyllosticta citribraziliensis</name>
    <dbReference type="NCBI Taxonomy" id="989973"/>
    <lineage>
        <taxon>Eukaryota</taxon>
        <taxon>Fungi</taxon>
        <taxon>Dikarya</taxon>
        <taxon>Ascomycota</taxon>
        <taxon>Pezizomycotina</taxon>
        <taxon>Dothideomycetes</taxon>
        <taxon>Dothideomycetes incertae sedis</taxon>
        <taxon>Botryosphaeriales</taxon>
        <taxon>Phyllostictaceae</taxon>
        <taxon>Phyllosticta</taxon>
    </lineage>
</organism>
<dbReference type="Gene3D" id="2.30.42.10">
    <property type="match status" value="1"/>
</dbReference>
<keyword evidence="2" id="KW-0143">Chaperone</keyword>
<evidence type="ECO:0000256" key="1">
    <source>
        <dbReference type="ARBA" id="ARBA00005256"/>
    </source>
</evidence>
<evidence type="ECO:0000313" key="6">
    <source>
        <dbReference type="Proteomes" id="UP001360953"/>
    </source>
</evidence>
<dbReference type="EMBL" id="JBBPEH010000003">
    <property type="protein sequence ID" value="KAK7541216.1"/>
    <property type="molecule type" value="Genomic_DNA"/>
</dbReference>
<dbReference type="GO" id="GO:0000502">
    <property type="term" value="C:proteasome complex"/>
    <property type="evidence" value="ECO:0007669"/>
    <property type="project" value="UniProtKB-KW"/>
</dbReference>
<feature type="domain" description="PDZ" evidence="4">
    <location>
        <begin position="117"/>
        <end position="198"/>
    </location>
</feature>
<gene>
    <name evidence="5" type="ORF">J3D65DRAFT_617846</name>
</gene>
<dbReference type="Pfam" id="PF18265">
    <property type="entry name" value="Nas2_N"/>
    <property type="match status" value="1"/>
</dbReference>
<dbReference type="InterPro" id="IPR035269">
    <property type="entry name" value="PSMD9"/>
</dbReference>
<dbReference type="GeneID" id="92032504"/>
<dbReference type="InterPro" id="IPR001478">
    <property type="entry name" value="PDZ"/>
</dbReference>
<feature type="region of interest" description="Disordered" evidence="3">
    <location>
        <begin position="1"/>
        <end position="21"/>
    </location>
</feature>
<dbReference type="InterPro" id="IPR040815">
    <property type="entry name" value="Nas2_N"/>
</dbReference>
<keyword evidence="6" id="KW-1185">Reference proteome</keyword>
<dbReference type="InterPro" id="IPR041489">
    <property type="entry name" value="PDZ_6"/>
</dbReference>
<name>A0ABR1M522_9PEZI</name>
<dbReference type="Pfam" id="PF17820">
    <property type="entry name" value="PDZ_6"/>
    <property type="match status" value="1"/>
</dbReference>
<dbReference type="SMART" id="SM00228">
    <property type="entry name" value="PDZ"/>
    <property type="match status" value="1"/>
</dbReference>
<comment type="caution">
    <text evidence="5">The sequence shown here is derived from an EMBL/GenBank/DDBJ whole genome shotgun (WGS) entry which is preliminary data.</text>
</comment>